<feature type="non-terminal residue" evidence="2">
    <location>
        <position position="171"/>
    </location>
</feature>
<dbReference type="EMBL" id="AGNL01046847">
    <property type="protein sequence ID" value="EJK47550.1"/>
    <property type="molecule type" value="Genomic_DNA"/>
</dbReference>
<protein>
    <submittedName>
        <fullName evidence="2">Uncharacterized protein</fullName>
    </submittedName>
</protein>
<reference evidence="2 3" key="1">
    <citation type="journal article" date="2012" name="Genome Biol.">
        <title>Genome and low-iron response of an oceanic diatom adapted to chronic iron limitation.</title>
        <authorList>
            <person name="Lommer M."/>
            <person name="Specht M."/>
            <person name="Roy A.S."/>
            <person name="Kraemer L."/>
            <person name="Andreson R."/>
            <person name="Gutowska M.A."/>
            <person name="Wolf J."/>
            <person name="Bergner S.V."/>
            <person name="Schilhabel M.B."/>
            <person name="Klostermeier U.C."/>
            <person name="Beiko R.G."/>
            <person name="Rosenstiel P."/>
            <person name="Hippler M."/>
            <person name="Laroche J."/>
        </authorList>
    </citation>
    <scope>NUCLEOTIDE SEQUENCE [LARGE SCALE GENOMIC DNA]</scope>
    <source>
        <strain evidence="2 3">CCMP1005</strain>
    </source>
</reference>
<dbReference type="Proteomes" id="UP000266841">
    <property type="component" value="Unassembled WGS sequence"/>
</dbReference>
<evidence type="ECO:0000256" key="1">
    <source>
        <dbReference type="SAM" id="MobiDB-lite"/>
    </source>
</evidence>
<evidence type="ECO:0000313" key="3">
    <source>
        <dbReference type="Proteomes" id="UP000266841"/>
    </source>
</evidence>
<dbReference type="AlphaFoldDB" id="K0R4M1"/>
<gene>
    <name evidence="2" type="ORF">THAOC_33719</name>
</gene>
<keyword evidence="3" id="KW-1185">Reference proteome</keyword>
<name>K0R4M1_THAOC</name>
<evidence type="ECO:0000313" key="2">
    <source>
        <dbReference type="EMBL" id="EJK47550.1"/>
    </source>
</evidence>
<proteinExistence type="predicted"/>
<organism evidence="2 3">
    <name type="scientific">Thalassiosira oceanica</name>
    <name type="common">Marine diatom</name>
    <dbReference type="NCBI Taxonomy" id="159749"/>
    <lineage>
        <taxon>Eukaryota</taxon>
        <taxon>Sar</taxon>
        <taxon>Stramenopiles</taxon>
        <taxon>Ochrophyta</taxon>
        <taxon>Bacillariophyta</taxon>
        <taxon>Coscinodiscophyceae</taxon>
        <taxon>Thalassiosirophycidae</taxon>
        <taxon>Thalassiosirales</taxon>
        <taxon>Thalassiosiraceae</taxon>
        <taxon>Thalassiosira</taxon>
    </lineage>
</organism>
<accession>K0R4M1</accession>
<sequence>MAGHVRLLASGGSEFVGRRMNAFARPNLSRLQTKQYAIRLALDAQIIIKMKRSDADLHLMTESLSFELRGYNDTRINAAAGGTVAMIMQAAAESRGLIQCSVVLLSNSPYRPSSREEGSSSRGIFILVGCGMGLSEKEGRPLVELSFEALSPAPPAGHRTRRPPGAAPAAR</sequence>
<feature type="region of interest" description="Disordered" evidence="1">
    <location>
        <begin position="150"/>
        <end position="171"/>
    </location>
</feature>
<comment type="caution">
    <text evidence="2">The sequence shown here is derived from an EMBL/GenBank/DDBJ whole genome shotgun (WGS) entry which is preliminary data.</text>
</comment>